<sequence>MLLKEQLEIDVVIHLAAKMCTTNNNKDFSLLSENIKIYENLVLIINQIRPKKVINFSSTAVYPNIDGEYLESSEIRPSINNDCLYGLAKFCGENILDSLCEGIDIAHLRVSQVAENNRSDRVFEVMKKELLENNKITVYGNGNRISGFIGMKTLIKKINFFLDNDIKGIYNTSEYNLSYKDLASNLISKYGDQKSSISYIDNGVSSKVLINNDKLKKAEQKHGL</sequence>
<gene>
    <name evidence="3" type="ORF">METZ01_LOCUS243085</name>
</gene>
<dbReference type="Pfam" id="PF01370">
    <property type="entry name" value="Epimerase"/>
    <property type="match status" value="1"/>
</dbReference>
<dbReference type="EMBL" id="UINC01063038">
    <property type="protein sequence ID" value="SVB90231.1"/>
    <property type="molecule type" value="Genomic_DNA"/>
</dbReference>
<dbReference type="AlphaFoldDB" id="A0A382HUR7"/>
<dbReference type="InterPro" id="IPR001509">
    <property type="entry name" value="Epimerase_deHydtase"/>
</dbReference>
<reference evidence="3" key="1">
    <citation type="submission" date="2018-05" db="EMBL/GenBank/DDBJ databases">
        <authorList>
            <person name="Lanie J.A."/>
            <person name="Ng W.-L."/>
            <person name="Kazmierczak K.M."/>
            <person name="Andrzejewski T.M."/>
            <person name="Davidsen T.M."/>
            <person name="Wayne K.J."/>
            <person name="Tettelin H."/>
            <person name="Glass J.I."/>
            <person name="Rusch D."/>
            <person name="Podicherti R."/>
            <person name="Tsui H.-C.T."/>
            <person name="Winkler M.E."/>
        </authorList>
    </citation>
    <scope>NUCLEOTIDE SEQUENCE</scope>
</reference>
<evidence type="ECO:0000256" key="1">
    <source>
        <dbReference type="ARBA" id="ARBA00007637"/>
    </source>
</evidence>
<feature type="domain" description="NAD-dependent epimerase/dehydratase" evidence="2">
    <location>
        <begin position="4"/>
        <end position="171"/>
    </location>
</feature>
<dbReference type="InterPro" id="IPR036291">
    <property type="entry name" value="NAD(P)-bd_dom_sf"/>
</dbReference>
<comment type="similarity">
    <text evidence="1">Belongs to the NAD(P)-dependent epimerase/dehydratase family.</text>
</comment>
<evidence type="ECO:0000259" key="2">
    <source>
        <dbReference type="Pfam" id="PF01370"/>
    </source>
</evidence>
<accession>A0A382HUR7</accession>
<dbReference type="SUPFAM" id="SSF51735">
    <property type="entry name" value="NAD(P)-binding Rossmann-fold domains"/>
    <property type="match status" value="1"/>
</dbReference>
<evidence type="ECO:0000313" key="3">
    <source>
        <dbReference type="EMBL" id="SVB90231.1"/>
    </source>
</evidence>
<proteinExistence type="inferred from homology"/>
<dbReference type="PANTHER" id="PTHR43000">
    <property type="entry name" value="DTDP-D-GLUCOSE 4,6-DEHYDRATASE-RELATED"/>
    <property type="match status" value="1"/>
</dbReference>
<organism evidence="3">
    <name type="scientific">marine metagenome</name>
    <dbReference type="NCBI Taxonomy" id="408172"/>
    <lineage>
        <taxon>unclassified sequences</taxon>
        <taxon>metagenomes</taxon>
        <taxon>ecological metagenomes</taxon>
    </lineage>
</organism>
<dbReference type="Gene3D" id="3.40.50.720">
    <property type="entry name" value="NAD(P)-binding Rossmann-like Domain"/>
    <property type="match status" value="1"/>
</dbReference>
<name>A0A382HUR7_9ZZZZ</name>
<protein>
    <recommendedName>
        <fullName evidence="2">NAD-dependent epimerase/dehydratase domain-containing protein</fullName>
    </recommendedName>
</protein>